<accession>A0ABD0UVB3</accession>
<evidence type="ECO:0000256" key="1">
    <source>
        <dbReference type="SAM" id="MobiDB-lite"/>
    </source>
</evidence>
<feature type="region of interest" description="Disordered" evidence="1">
    <location>
        <begin position="108"/>
        <end position="143"/>
    </location>
</feature>
<dbReference type="Proteomes" id="UP001552299">
    <property type="component" value="Unassembled WGS sequence"/>
</dbReference>
<protein>
    <submittedName>
        <fullName evidence="2">Uncharacterized protein</fullName>
    </submittedName>
</protein>
<dbReference type="EMBL" id="JANQDX010000011">
    <property type="protein sequence ID" value="KAL0916773.1"/>
    <property type="molecule type" value="Genomic_DNA"/>
</dbReference>
<comment type="caution">
    <text evidence="2">The sequence shown here is derived from an EMBL/GenBank/DDBJ whole genome shotgun (WGS) entry which is preliminary data.</text>
</comment>
<dbReference type="AlphaFoldDB" id="A0ABD0UVB3"/>
<evidence type="ECO:0000313" key="2">
    <source>
        <dbReference type="EMBL" id="KAL0916773.1"/>
    </source>
</evidence>
<organism evidence="2 3">
    <name type="scientific">Dendrobium thyrsiflorum</name>
    <name type="common">Pinecone-like raceme dendrobium</name>
    <name type="synonym">Orchid</name>
    <dbReference type="NCBI Taxonomy" id="117978"/>
    <lineage>
        <taxon>Eukaryota</taxon>
        <taxon>Viridiplantae</taxon>
        <taxon>Streptophyta</taxon>
        <taxon>Embryophyta</taxon>
        <taxon>Tracheophyta</taxon>
        <taxon>Spermatophyta</taxon>
        <taxon>Magnoliopsida</taxon>
        <taxon>Liliopsida</taxon>
        <taxon>Asparagales</taxon>
        <taxon>Orchidaceae</taxon>
        <taxon>Epidendroideae</taxon>
        <taxon>Malaxideae</taxon>
        <taxon>Dendrobiinae</taxon>
        <taxon>Dendrobium</taxon>
    </lineage>
</organism>
<name>A0ABD0UVB3_DENTH</name>
<feature type="compositionally biased region" description="Basic and acidic residues" evidence="1">
    <location>
        <begin position="108"/>
        <end position="136"/>
    </location>
</feature>
<proteinExistence type="predicted"/>
<evidence type="ECO:0000313" key="3">
    <source>
        <dbReference type="Proteomes" id="UP001552299"/>
    </source>
</evidence>
<reference evidence="2 3" key="1">
    <citation type="journal article" date="2024" name="Plant Biotechnol. J.">
        <title>Dendrobium thyrsiflorum genome and its molecular insights into genes involved in important horticultural traits.</title>
        <authorList>
            <person name="Chen B."/>
            <person name="Wang J.Y."/>
            <person name="Zheng P.J."/>
            <person name="Li K.L."/>
            <person name="Liang Y.M."/>
            <person name="Chen X.F."/>
            <person name="Zhang C."/>
            <person name="Zhao X."/>
            <person name="He X."/>
            <person name="Zhang G.Q."/>
            <person name="Liu Z.J."/>
            <person name="Xu Q."/>
        </authorList>
    </citation>
    <scope>NUCLEOTIDE SEQUENCE [LARGE SCALE GENOMIC DNA]</scope>
    <source>
        <strain evidence="2">GZMU011</strain>
    </source>
</reference>
<keyword evidence="3" id="KW-1185">Reference proteome</keyword>
<feature type="region of interest" description="Disordered" evidence="1">
    <location>
        <begin position="190"/>
        <end position="226"/>
    </location>
</feature>
<sequence>MDELLSHYRAFQLQQIIQQTSIKPHNHAADSMNQTRVKELRCIYPPLSLEGSLAGLLNLAGSHHSAAIPIHLAHQGFFVCIESDHLWHLLSCGNGEKLSEGQELCKEKAEAEKTPNRDKKEINSDAMRKDEKDVKPEGNSNEDIAKAVNMKEYMYFLEQITGQQLSKRPLSGDGGRKDCSLAMEVEKTVVSGRQRSKRLLSSDGGRKTIVSGRQRSERPLSMSDIG</sequence>
<gene>
    <name evidence="2" type="ORF">M5K25_014310</name>
</gene>